<dbReference type="Proteomes" id="UP000278143">
    <property type="component" value="Unassembled WGS sequence"/>
</dbReference>
<evidence type="ECO:0000313" key="3">
    <source>
        <dbReference type="Proteomes" id="UP000278143"/>
    </source>
</evidence>
<keyword evidence="1" id="KW-0812">Transmembrane</keyword>
<sequence>MEIITYPSVKLKDFRDLIWEEPLFREVIDGSTIEELTEQSYHSVSNQYKKAIFLTRGVTNDNGIMECIKGWARRFLKLTDPQELRTYIRDNFEFYHFLEFSKRISEDIESVSEKFKDYNSFLRKLQSISMGVVMSGASLLCMTGYIIAEKDNLFDPMGEPIKGKRILTCVHDILRRKRIIKSDGADIFKYLIDAAEVMLSELVTENRYLSDERVPSPYSVAESLLGIEN</sequence>
<dbReference type="OrthoDB" id="10508690at2759"/>
<organism evidence="2 3">
    <name type="scientific">Syncephalis pseudoplumigaleata</name>
    <dbReference type="NCBI Taxonomy" id="1712513"/>
    <lineage>
        <taxon>Eukaryota</taxon>
        <taxon>Fungi</taxon>
        <taxon>Fungi incertae sedis</taxon>
        <taxon>Zoopagomycota</taxon>
        <taxon>Zoopagomycotina</taxon>
        <taxon>Zoopagomycetes</taxon>
        <taxon>Zoopagales</taxon>
        <taxon>Piptocephalidaceae</taxon>
        <taxon>Syncephalis</taxon>
    </lineage>
</organism>
<gene>
    <name evidence="2" type="ORF">SYNPS1DRAFT_30383</name>
</gene>
<keyword evidence="3" id="KW-1185">Reference proteome</keyword>
<keyword evidence="1" id="KW-1133">Transmembrane helix</keyword>
<keyword evidence="1" id="KW-0472">Membrane</keyword>
<evidence type="ECO:0000256" key="1">
    <source>
        <dbReference type="SAM" id="Phobius"/>
    </source>
</evidence>
<feature type="transmembrane region" description="Helical" evidence="1">
    <location>
        <begin position="128"/>
        <end position="148"/>
    </location>
</feature>
<accession>A0A4P9YVL6</accession>
<dbReference type="AlphaFoldDB" id="A0A4P9YVL6"/>
<evidence type="ECO:0000313" key="2">
    <source>
        <dbReference type="EMBL" id="RKP23855.1"/>
    </source>
</evidence>
<protein>
    <submittedName>
        <fullName evidence="2">Uncharacterized protein</fullName>
    </submittedName>
</protein>
<name>A0A4P9YVL6_9FUNG</name>
<dbReference type="EMBL" id="KZ990633">
    <property type="protein sequence ID" value="RKP23855.1"/>
    <property type="molecule type" value="Genomic_DNA"/>
</dbReference>
<proteinExistence type="predicted"/>
<reference evidence="3" key="1">
    <citation type="journal article" date="2018" name="Nat. Microbiol.">
        <title>Leveraging single-cell genomics to expand the fungal tree of life.</title>
        <authorList>
            <person name="Ahrendt S.R."/>
            <person name="Quandt C.A."/>
            <person name="Ciobanu D."/>
            <person name="Clum A."/>
            <person name="Salamov A."/>
            <person name="Andreopoulos B."/>
            <person name="Cheng J.F."/>
            <person name="Woyke T."/>
            <person name="Pelin A."/>
            <person name="Henrissat B."/>
            <person name="Reynolds N.K."/>
            <person name="Benny G.L."/>
            <person name="Smith M.E."/>
            <person name="James T.Y."/>
            <person name="Grigoriev I.V."/>
        </authorList>
    </citation>
    <scope>NUCLEOTIDE SEQUENCE [LARGE SCALE GENOMIC DNA]</scope>
    <source>
        <strain evidence="3">Benny S71-1</strain>
    </source>
</reference>